<dbReference type="GO" id="GO:0006123">
    <property type="term" value="P:mitochondrial electron transport, cytochrome c to oxygen"/>
    <property type="evidence" value="ECO:0007669"/>
    <property type="project" value="TreeGrafter"/>
</dbReference>
<dbReference type="PANTHER" id="PTHR11403:SF7">
    <property type="entry name" value="CYTOCHROME C OXIDASE SUBUNIT 3"/>
    <property type="match status" value="1"/>
</dbReference>
<evidence type="ECO:0000256" key="2">
    <source>
        <dbReference type="ARBA" id="ARBA00010581"/>
    </source>
</evidence>
<dbReference type="GO" id="GO:0045277">
    <property type="term" value="C:respiratory chain complex IV"/>
    <property type="evidence" value="ECO:0007669"/>
    <property type="project" value="UniProtKB-ARBA"/>
</dbReference>
<dbReference type="InterPro" id="IPR000298">
    <property type="entry name" value="Cyt_c_oxidase-like_su3"/>
</dbReference>
<evidence type="ECO:0000259" key="10">
    <source>
        <dbReference type="PROSITE" id="PS50253"/>
    </source>
</evidence>
<dbReference type="OrthoDB" id="5565509at2759"/>
<keyword evidence="4 8" id="KW-0812">Transmembrane</keyword>
<accession>A0A8H7VHG2</accession>
<dbReference type="InterPro" id="IPR035973">
    <property type="entry name" value="Cyt_c_oxidase_su3-like_sf"/>
</dbReference>
<organism evidence="11 12">
    <name type="scientific">Circinella minor</name>
    <dbReference type="NCBI Taxonomy" id="1195481"/>
    <lineage>
        <taxon>Eukaryota</taxon>
        <taxon>Fungi</taxon>
        <taxon>Fungi incertae sedis</taxon>
        <taxon>Mucoromycota</taxon>
        <taxon>Mucoromycotina</taxon>
        <taxon>Mucoromycetes</taxon>
        <taxon>Mucorales</taxon>
        <taxon>Lichtheimiaceae</taxon>
        <taxon>Circinella</taxon>
    </lineage>
</organism>
<evidence type="ECO:0000256" key="8">
    <source>
        <dbReference type="RuleBase" id="RU003375"/>
    </source>
</evidence>
<keyword evidence="5" id="KW-1278">Translocase</keyword>
<feature type="transmembrane region" description="Helical" evidence="9">
    <location>
        <begin position="21"/>
        <end position="42"/>
    </location>
</feature>
<keyword evidence="12" id="KW-1185">Reference proteome</keyword>
<dbReference type="SUPFAM" id="SSF81452">
    <property type="entry name" value="Cytochrome c oxidase subunit III-like"/>
    <property type="match status" value="1"/>
</dbReference>
<evidence type="ECO:0000313" key="11">
    <source>
        <dbReference type="EMBL" id="KAG2216638.1"/>
    </source>
</evidence>
<dbReference type="PANTHER" id="PTHR11403">
    <property type="entry name" value="CYTOCHROME C OXIDASE SUBUNIT III"/>
    <property type="match status" value="1"/>
</dbReference>
<evidence type="ECO:0000313" key="12">
    <source>
        <dbReference type="Proteomes" id="UP000646827"/>
    </source>
</evidence>
<dbReference type="InterPro" id="IPR024791">
    <property type="entry name" value="Cyt_c/ubiquinol_Oxase_su3"/>
</dbReference>
<dbReference type="PROSITE" id="PS50253">
    <property type="entry name" value="COX3"/>
    <property type="match status" value="1"/>
</dbReference>
<evidence type="ECO:0000256" key="6">
    <source>
        <dbReference type="ARBA" id="ARBA00022989"/>
    </source>
</evidence>
<feature type="domain" description="Heme-copper oxidase subunit III family profile" evidence="10">
    <location>
        <begin position="11"/>
        <end position="96"/>
    </location>
</feature>
<keyword evidence="7 9" id="KW-0472">Membrane</keyword>
<feature type="transmembrane region" description="Helical" evidence="9">
    <location>
        <begin position="48"/>
        <end position="67"/>
    </location>
</feature>
<comment type="subcellular location">
    <subcellularLocation>
        <location evidence="1">Mitochondrion membrane</location>
        <topology evidence="1">Multi-pass membrane protein</topology>
    </subcellularLocation>
</comment>
<reference evidence="11 12" key="1">
    <citation type="submission" date="2020-12" db="EMBL/GenBank/DDBJ databases">
        <title>Metabolic potential, ecology and presence of endohyphal bacteria is reflected in genomic diversity of Mucoromycotina.</title>
        <authorList>
            <person name="Muszewska A."/>
            <person name="Okrasinska A."/>
            <person name="Steczkiewicz K."/>
            <person name="Drgas O."/>
            <person name="Orlowska M."/>
            <person name="Perlinska-Lenart U."/>
            <person name="Aleksandrzak-Piekarczyk T."/>
            <person name="Szatraj K."/>
            <person name="Zielenkiewicz U."/>
            <person name="Pilsyk S."/>
            <person name="Malc E."/>
            <person name="Mieczkowski P."/>
            <person name="Kruszewska J.S."/>
            <person name="Biernat P."/>
            <person name="Pawlowska J."/>
        </authorList>
    </citation>
    <scope>NUCLEOTIDE SEQUENCE [LARGE SCALE GENOMIC DNA]</scope>
    <source>
        <strain evidence="11 12">CBS 142.35</strain>
    </source>
</reference>
<evidence type="ECO:0000256" key="7">
    <source>
        <dbReference type="ARBA" id="ARBA00023136"/>
    </source>
</evidence>
<comment type="function">
    <text evidence="8">Component of the cytochrome c oxidase, the last enzyme in the mitochondrial electron transport chain which drives oxidative phosphorylation. The respiratory chain contains 3 multisubunit complexes succinate dehydrogenase (complex II, CII), ubiquinol-cytochrome c oxidoreductase (cytochrome b-c1 complex, complex III, CIII) and cytochrome c oxidase (complex IV, CIV), that cooperate to transfer electrons derived from NADH and succinate to molecular oxygen, creating an electrochemical gradient over the inner membrane that drives transmembrane transport and the ATP synthase. Cytochrome c oxidase is the component of the respiratory chain that catalyzes the reduction of oxygen to water. Electrons originating from reduced cytochrome c in the intermembrane space (IMS) are transferred via the dinuclear copper A center (CU(A)) of subunit 2 and heme A of subunit 1 to the active site in subunit 1, a binuclear center (BNC) formed by heme A3 and copper B (CU(B)). The BNC reduces molecular oxygen to 2 water molecules using 4 electrons from cytochrome c in the IMS and 4 protons from the mitochondrial matrix.</text>
</comment>
<keyword evidence="8" id="KW-0496">Mitochondrion</keyword>
<comment type="similarity">
    <text evidence="2 8">Belongs to the cytochrome c oxidase subunit 3 family.</text>
</comment>
<comment type="caution">
    <text evidence="11">The sequence shown here is derived from an EMBL/GenBank/DDBJ whole genome shotgun (WGS) entry which is preliminary data.</text>
</comment>
<dbReference type="Pfam" id="PF00510">
    <property type="entry name" value="COX3"/>
    <property type="match status" value="1"/>
</dbReference>
<proteinExistence type="inferred from homology"/>
<evidence type="ECO:0000256" key="3">
    <source>
        <dbReference type="ARBA" id="ARBA00015944"/>
    </source>
</evidence>
<dbReference type="EMBL" id="JAEPRB010000379">
    <property type="protein sequence ID" value="KAG2216638.1"/>
    <property type="molecule type" value="Genomic_DNA"/>
</dbReference>
<dbReference type="AlphaFoldDB" id="A0A8H7VHG2"/>
<dbReference type="GO" id="GO:0004129">
    <property type="term" value="F:cytochrome-c oxidase activity"/>
    <property type="evidence" value="ECO:0007669"/>
    <property type="project" value="InterPro"/>
</dbReference>
<evidence type="ECO:0000256" key="5">
    <source>
        <dbReference type="ARBA" id="ARBA00022967"/>
    </source>
</evidence>
<sequence length="96" mass="11146">MTTKLMNRSVQAHPFHLVEASPWPIAVSFSLLVTTLSGVMTFHGYSNGLFLLTLGIISTISTMTLWFKDITREDNQQETYKFKLDKDPQRLYVKYW</sequence>
<dbReference type="Gene3D" id="1.10.287.70">
    <property type="match status" value="1"/>
</dbReference>
<evidence type="ECO:0000256" key="9">
    <source>
        <dbReference type="SAM" id="Phobius"/>
    </source>
</evidence>
<name>A0A8H7VHG2_9FUNG</name>
<dbReference type="Proteomes" id="UP000646827">
    <property type="component" value="Unassembled WGS sequence"/>
</dbReference>
<dbReference type="GO" id="GO:0031966">
    <property type="term" value="C:mitochondrial membrane"/>
    <property type="evidence" value="ECO:0007669"/>
    <property type="project" value="UniProtKB-SubCell"/>
</dbReference>
<evidence type="ECO:0000256" key="4">
    <source>
        <dbReference type="ARBA" id="ARBA00022692"/>
    </source>
</evidence>
<protein>
    <recommendedName>
        <fullName evidence="3 8">Cytochrome c oxidase subunit 3</fullName>
    </recommendedName>
</protein>
<evidence type="ECO:0000256" key="1">
    <source>
        <dbReference type="ARBA" id="ARBA00004225"/>
    </source>
</evidence>
<dbReference type="FunFam" id="1.10.287.70:FF:000082">
    <property type="entry name" value="Cytochrome c oxidase subunit 3"/>
    <property type="match status" value="1"/>
</dbReference>
<keyword evidence="6 9" id="KW-1133">Transmembrane helix</keyword>
<gene>
    <name evidence="11" type="ORF">INT45_007213</name>
</gene>